<dbReference type="OrthoDB" id="1798496at2"/>
<protein>
    <submittedName>
        <fullName evidence="1">Uncharacterized protein</fullName>
    </submittedName>
</protein>
<evidence type="ECO:0000313" key="1">
    <source>
        <dbReference type="EMBL" id="SPF44521.1"/>
    </source>
</evidence>
<proteinExistence type="predicted"/>
<name>A0A2U3KXY8_9FIRM</name>
<gene>
    <name evidence="1" type="ORF">SBF1_310004</name>
</gene>
<dbReference type="EMBL" id="OMOF01000235">
    <property type="protein sequence ID" value="SPF44521.1"/>
    <property type="molecule type" value="Genomic_DNA"/>
</dbReference>
<dbReference type="Proteomes" id="UP000238916">
    <property type="component" value="Unassembled WGS sequence"/>
</dbReference>
<sequence length="105" mass="12205">MDEQELVLFQEVQDSARRCKPSCGCEPRPHGGRGFIEDSLFIVKNHRIIWAVILFDGAVAYKEVSPEWLEVFSEIVVDSPSIFVEFDRCHRIVEYVTHQDKRLPN</sequence>
<dbReference type="AlphaFoldDB" id="A0A2U3KXY8"/>
<reference evidence="2" key="1">
    <citation type="submission" date="2018-02" db="EMBL/GenBank/DDBJ databases">
        <authorList>
            <person name="Hausmann B."/>
        </authorList>
    </citation>
    <scope>NUCLEOTIDE SEQUENCE [LARGE SCALE GENOMIC DNA]</scope>
    <source>
        <strain evidence="2">Peat soil MAG SbF1</strain>
    </source>
</reference>
<organism evidence="1 2">
    <name type="scientific">Candidatus Desulfosporosinus infrequens</name>
    <dbReference type="NCBI Taxonomy" id="2043169"/>
    <lineage>
        <taxon>Bacteria</taxon>
        <taxon>Bacillati</taxon>
        <taxon>Bacillota</taxon>
        <taxon>Clostridia</taxon>
        <taxon>Eubacteriales</taxon>
        <taxon>Desulfitobacteriaceae</taxon>
        <taxon>Desulfosporosinus</taxon>
    </lineage>
</organism>
<evidence type="ECO:0000313" key="2">
    <source>
        <dbReference type="Proteomes" id="UP000238916"/>
    </source>
</evidence>
<accession>A0A2U3KXY8</accession>